<name>A0A0S4PXU6_9HELI</name>
<organism evidence="1 2">
    <name type="scientific">Helicobacter typhlonius</name>
    <dbReference type="NCBI Taxonomy" id="76936"/>
    <lineage>
        <taxon>Bacteria</taxon>
        <taxon>Pseudomonadati</taxon>
        <taxon>Campylobacterota</taxon>
        <taxon>Epsilonproteobacteria</taxon>
        <taxon>Campylobacterales</taxon>
        <taxon>Helicobacteraceae</taxon>
        <taxon>Helicobacter</taxon>
    </lineage>
</organism>
<gene>
    <name evidence="1" type="ORF">BN2458_PEG1699</name>
</gene>
<dbReference type="KEGG" id="hty:BN2458_PEG1699"/>
<dbReference type="AlphaFoldDB" id="A0A0S4PXU6"/>
<evidence type="ECO:0000313" key="2">
    <source>
        <dbReference type="Proteomes" id="UP000064525"/>
    </source>
</evidence>
<protein>
    <submittedName>
        <fullName evidence="1">Uncharacterized protein</fullName>
    </submittedName>
</protein>
<proteinExistence type="predicted"/>
<reference evidence="2" key="1">
    <citation type="submission" date="2015-11" db="EMBL/GenBank/DDBJ databases">
        <authorList>
            <person name="Anvar S.Y."/>
        </authorList>
    </citation>
    <scope>NUCLEOTIDE SEQUENCE [LARGE SCALE GENOMIC DNA]</scope>
</reference>
<sequence length="42" mass="5087">MLCVILSSKHILIALPYFTRIYDTIYKKQKVQNYLYSSIYRV</sequence>
<accession>A0A0S4PXU6</accession>
<dbReference type="EMBL" id="LN907858">
    <property type="protein sequence ID" value="CUU40582.1"/>
    <property type="molecule type" value="Genomic_DNA"/>
</dbReference>
<dbReference type="Proteomes" id="UP000064525">
    <property type="component" value="Chromosome I"/>
</dbReference>
<evidence type="ECO:0000313" key="1">
    <source>
        <dbReference type="EMBL" id="CUU40582.1"/>
    </source>
</evidence>